<gene>
    <name evidence="1" type="ORF">I2H31_04610</name>
</gene>
<evidence type="ECO:0008006" key="3">
    <source>
        <dbReference type="Google" id="ProtNLM"/>
    </source>
</evidence>
<name>A0ABS0I091_9BACT</name>
<protein>
    <recommendedName>
        <fullName evidence="3">DUF4397 domain-containing protein</fullName>
    </recommendedName>
</protein>
<proteinExistence type="predicted"/>
<dbReference type="Proteomes" id="UP000618931">
    <property type="component" value="Unassembled WGS sequence"/>
</dbReference>
<organism evidence="1 2">
    <name type="scientific">Hymenobacter ruricola</name>
    <dbReference type="NCBI Taxonomy" id="2791023"/>
    <lineage>
        <taxon>Bacteria</taxon>
        <taxon>Pseudomonadati</taxon>
        <taxon>Bacteroidota</taxon>
        <taxon>Cytophagia</taxon>
        <taxon>Cytophagales</taxon>
        <taxon>Hymenobacteraceae</taxon>
        <taxon>Hymenobacter</taxon>
    </lineage>
</organism>
<evidence type="ECO:0000313" key="1">
    <source>
        <dbReference type="EMBL" id="MBF9220377.1"/>
    </source>
</evidence>
<sequence length="271" mass="29214">MPLNLSNLPGGVAAARFFIAGVVLAGGLASCKNEIEAGPDTGTGYYPVAVGNSWTYAVTDTTWSQAIANGPLVSQVTPSVATVSSYKFRETITETFTDAAGRKAYRLVRAKMVPPSTAWVNDSVFVLTANDQFVALNRNNVRTVELVFPVRNEASWNLNAFNNSAADTVTNLTRQYSRVGQPYATGGGASGLPVKNYETTLTTNNTGTAAESSLLKSIGYQQVFAKGVGPVLRRRFFFAYFYLNGSTITYVPGSYFAATTRRETLIDYVVK</sequence>
<dbReference type="EMBL" id="JADQDM010000002">
    <property type="protein sequence ID" value="MBF9220377.1"/>
    <property type="molecule type" value="Genomic_DNA"/>
</dbReference>
<accession>A0ABS0I091</accession>
<comment type="caution">
    <text evidence="1">The sequence shown here is derived from an EMBL/GenBank/DDBJ whole genome shotgun (WGS) entry which is preliminary data.</text>
</comment>
<dbReference type="RefSeq" id="WP_196291838.1">
    <property type="nucleotide sequence ID" value="NZ_JADQDM010000002.1"/>
</dbReference>
<reference evidence="1 2" key="1">
    <citation type="submission" date="2020-11" db="EMBL/GenBank/DDBJ databases">
        <authorList>
            <person name="Kim M.K."/>
        </authorList>
    </citation>
    <scope>NUCLEOTIDE SEQUENCE [LARGE SCALE GENOMIC DNA]</scope>
    <source>
        <strain evidence="1 2">BT662</strain>
    </source>
</reference>
<keyword evidence="2" id="KW-1185">Reference proteome</keyword>
<evidence type="ECO:0000313" key="2">
    <source>
        <dbReference type="Proteomes" id="UP000618931"/>
    </source>
</evidence>